<accession>T1AB22</accession>
<name>T1AB22_9ZZZZ</name>
<evidence type="ECO:0000313" key="1">
    <source>
        <dbReference type="EMBL" id="EQD39000.1"/>
    </source>
</evidence>
<reference evidence="1" key="1">
    <citation type="submission" date="2013-08" db="EMBL/GenBank/DDBJ databases">
        <authorList>
            <person name="Mendez C."/>
            <person name="Richter M."/>
            <person name="Ferrer M."/>
            <person name="Sanchez J."/>
        </authorList>
    </citation>
    <scope>NUCLEOTIDE SEQUENCE</scope>
</reference>
<dbReference type="EMBL" id="AUZZ01008125">
    <property type="protein sequence ID" value="EQD39000.1"/>
    <property type="molecule type" value="Genomic_DNA"/>
</dbReference>
<protein>
    <submittedName>
        <fullName evidence="1">Transposase IS4 family protein</fullName>
    </submittedName>
</protein>
<reference evidence="1" key="2">
    <citation type="journal article" date="2014" name="ISME J.">
        <title>Microbial stratification in low pH oxic and suboxic macroscopic growths along an acid mine drainage.</title>
        <authorList>
            <person name="Mendez-Garcia C."/>
            <person name="Mesa V."/>
            <person name="Sprenger R.R."/>
            <person name="Richter M."/>
            <person name="Diez M.S."/>
            <person name="Solano J."/>
            <person name="Bargiela R."/>
            <person name="Golyshina O.V."/>
            <person name="Manteca A."/>
            <person name="Ramos J.L."/>
            <person name="Gallego J.R."/>
            <person name="Llorente I."/>
            <person name="Martins Dos Santos V.A."/>
            <person name="Jensen O.N."/>
            <person name="Pelaez A.I."/>
            <person name="Sanchez J."/>
            <person name="Ferrer M."/>
        </authorList>
    </citation>
    <scope>NUCLEOTIDE SEQUENCE</scope>
</reference>
<proteinExistence type="predicted"/>
<dbReference type="AlphaFoldDB" id="T1AB22"/>
<sequence>MDVISVVTRHFLEYAHWNDLPGYSGDMFVKLTRSGPRSYVKLVEAYRDDRGVSRQRVVATLGRLEQVRTGGADALVRGLHRVIDGEAPQAPLVRFAPALAVGDTWMLHALWHKLGWDAAFRRVLRNAHGAFDAERLLRVMVFNRLCDATSKLGVLRWLEGTRVPGVDSTSVTHQRLLRTMDTLAERSEAMQRTLAAVLRPLVDQDLSIVFYDMTTIGMEGQSEVPGEIRQ</sequence>
<gene>
    <name evidence="1" type="ORF">B2A_11274</name>
</gene>
<feature type="non-terminal residue" evidence="1">
    <location>
        <position position="230"/>
    </location>
</feature>
<organism evidence="1">
    <name type="scientific">mine drainage metagenome</name>
    <dbReference type="NCBI Taxonomy" id="410659"/>
    <lineage>
        <taxon>unclassified sequences</taxon>
        <taxon>metagenomes</taxon>
        <taxon>ecological metagenomes</taxon>
    </lineage>
</organism>
<comment type="caution">
    <text evidence="1">The sequence shown here is derived from an EMBL/GenBank/DDBJ whole genome shotgun (WGS) entry which is preliminary data.</text>
</comment>